<dbReference type="SFLD" id="SFLDS00019">
    <property type="entry name" value="Glutathione_Transferase_(cytos"/>
    <property type="match status" value="1"/>
</dbReference>
<evidence type="ECO:0000256" key="1">
    <source>
        <dbReference type="PIRSR" id="PIRSR015753-1"/>
    </source>
</evidence>
<dbReference type="PROSITE" id="PS50405">
    <property type="entry name" value="GST_CTER"/>
    <property type="match status" value="1"/>
</dbReference>
<evidence type="ECO:0000256" key="2">
    <source>
        <dbReference type="PIRSR" id="PIRSR015753-2"/>
    </source>
</evidence>
<dbReference type="PANTHER" id="PTHR32419:SF6">
    <property type="entry name" value="GLUTATHIONE S-TRANSFERASE OMEGA-LIKE 1-RELATED"/>
    <property type="match status" value="1"/>
</dbReference>
<dbReference type="InterPro" id="IPR036282">
    <property type="entry name" value="Glutathione-S-Trfase_C_sf"/>
</dbReference>
<evidence type="ECO:0000313" key="5">
    <source>
        <dbReference type="EMBL" id="PFG27580.1"/>
    </source>
</evidence>
<dbReference type="SFLD" id="SFLDG01206">
    <property type="entry name" value="Xi.1"/>
    <property type="match status" value="1"/>
</dbReference>
<dbReference type="InterPro" id="IPR047047">
    <property type="entry name" value="GST_Omega-like_C"/>
</dbReference>
<sequence length="314" mass="35984">MKDHLAAEAGARGEFKRQSNRFTEPFEPAAGKYRLIVGNLCPWAHRQLIVREVLGLQDAISVGTIDPIRGEDGWEFNLDPGGVDPVLGIHELREAYLKADPLFDGRPTVPAIVEIETGKVVNNDYHTLSHRFETEWTDYQKPGAPNLYPEELRAEIDELADYIFHNVNNGVYKCGFARTQEAYEDAYRELFAALDRLEEHLAGRRFLMGDHITDVDVRLWVTLVRFDAAYHGGFKCNRQRLTEFPNLWGYARDLYQTPGFGSTTNFDHIKRHYYSIPQIRNEFGIVPAGPDESWWDTAHGREVLSATPTEKFRN</sequence>
<feature type="binding site" evidence="2">
    <location>
        <position position="74"/>
    </location>
    <ligand>
        <name>glutathione</name>
        <dbReference type="ChEBI" id="CHEBI:57925"/>
    </ligand>
</feature>
<dbReference type="Gene3D" id="1.20.1050.10">
    <property type="match status" value="1"/>
</dbReference>
<dbReference type="RefSeq" id="WP_048378776.1">
    <property type="nucleotide sequence ID" value="NZ_LS483464.1"/>
</dbReference>
<reference evidence="5 6" key="1">
    <citation type="submission" date="2017-10" db="EMBL/GenBank/DDBJ databases">
        <title>Sequencing the genomes of 1000 actinobacteria strains.</title>
        <authorList>
            <person name="Klenk H.-P."/>
        </authorList>
    </citation>
    <scope>NUCLEOTIDE SEQUENCE [LARGE SCALE GENOMIC DNA]</scope>
    <source>
        <strain evidence="5 6">DSM 20688</strain>
    </source>
</reference>
<gene>
    <name evidence="5" type="ORF">ATK06_0650</name>
</gene>
<evidence type="ECO:0000313" key="6">
    <source>
        <dbReference type="Proteomes" id="UP000221653"/>
    </source>
</evidence>
<dbReference type="GO" id="GO:0005737">
    <property type="term" value="C:cytoplasm"/>
    <property type="evidence" value="ECO:0007669"/>
    <property type="project" value="TreeGrafter"/>
</dbReference>
<organism evidence="5 6">
    <name type="scientific">Corynebacterium renale</name>
    <dbReference type="NCBI Taxonomy" id="1724"/>
    <lineage>
        <taxon>Bacteria</taxon>
        <taxon>Bacillati</taxon>
        <taxon>Actinomycetota</taxon>
        <taxon>Actinomycetes</taxon>
        <taxon>Mycobacteriales</taxon>
        <taxon>Corynebacteriaceae</taxon>
        <taxon>Corynebacterium</taxon>
    </lineage>
</organism>
<feature type="domain" description="GST C-terminal" evidence="4">
    <location>
        <begin position="149"/>
        <end position="283"/>
    </location>
</feature>
<dbReference type="EMBL" id="PDJF01000001">
    <property type="protein sequence ID" value="PFG27580.1"/>
    <property type="molecule type" value="Genomic_DNA"/>
</dbReference>
<name>A0A2A9DNT4_9CORY</name>
<proteinExistence type="predicted"/>
<dbReference type="CDD" id="cd03190">
    <property type="entry name" value="GST_C_Omega_like"/>
    <property type="match status" value="1"/>
</dbReference>
<comment type="caution">
    <text evidence="5">The sequence shown here is derived from an EMBL/GenBank/DDBJ whole genome shotgun (WGS) entry which is preliminary data.</text>
</comment>
<feature type="site" description="Lowers pKa of active site Cys" evidence="3">
    <location>
        <position position="273"/>
    </location>
</feature>
<dbReference type="InterPro" id="IPR040079">
    <property type="entry name" value="Glutathione_S-Trfase"/>
</dbReference>
<dbReference type="PIRSF" id="PIRSF015753">
    <property type="entry name" value="GST"/>
    <property type="match status" value="1"/>
</dbReference>
<dbReference type="PANTHER" id="PTHR32419">
    <property type="entry name" value="GLUTATHIONYL-HYDROQUINONE REDUCTASE"/>
    <property type="match status" value="1"/>
</dbReference>
<dbReference type="Gene3D" id="3.40.30.10">
    <property type="entry name" value="Glutaredoxin"/>
    <property type="match status" value="1"/>
</dbReference>
<evidence type="ECO:0000256" key="3">
    <source>
        <dbReference type="PIRSR" id="PIRSR015753-3"/>
    </source>
</evidence>
<evidence type="ECO:0000259" key="4">
    <source>
        <dbReference type="PROSITE" id="PS50405"/>
    </source>
</evidence>
<dbReference type="SFLD" id="SFLDG01148">
    <property type="entry name" value="Xi_(cytGST)"/>
    <property type="match status" value="1"/>
</dbReference>
<feature type="site" description="Lowers pKa of active site Cys" evidence="3">
    <location>
        <position position="230"/>
    </location>
</feature>
<dbReference type="OrthoDB" id="9769158at2"/>
<dbReference type="AlphaFoldDB" id="A0A2A9DNT4"/>
<feature type="active site" description="Nucleophile" evidence="1">
    <location>
        <position position="41"/>
    </location>
</feature>
<accession>A0A2A9DNT4</accession>
<dbReference type="InterPro" id="IPR016639">
    <property type="entry name" value="GST_Omega/GSH"/>
</dbReference>
<dbReference type="InterPro" id="IPR010987">
    <property type="entry name" value="Glutathione-S-Trfase_C-like"/>
</dbReference>
<keyword evidence="5" id="KW-0808">Transferase</keyword>
<dbReference type="SUPFAM" id="SSF47616">
    <property type="entry name" value="GST C-terminal domain-like"/>
    <property type="match status" value="1"/>
</dbReference>
<dbReference type="GO" id="GO:0004364">
    <property type="term" value="F:glutathione transferase activity"/>
    <property type="evidence" value="ECO:0007669"/>
    <property type="project" value="InterPro"/>
</dbReference>
<feature type="binding site" evidence="2">
    <location>
        <begin position="106"/>
        <end position="109"/>
    </location>
    <ligand>
        <name>glutathione</name>
        <dbReference type="ChEBI" id="CHEBI:57925"/>
    </ligand>
</feature>
<dbReference type="Pfam" id="PF13410">
    <property type="entry name" value="GST_C_2"/>
    <property type="match status" value="1"/>
</dbReference>
<dbReference type="Proteomes" id="UP000221653">
    <property type="component" value="Unassembled WGS sequence"/>
</dbReference>
<protein>
    <submittedName>
        <fullName evidence="5">Putative glutathione S-transferase</fullName>
    </submittedName>
</protein>
<keyword evidence="6" id="KW-1185">Reference proteome</keyword>
<feature type="active site" description="Proton donor/acceptor" evidence="1">
    <location>
        <position position="172"/>
    </location>
</feature>